<dbReference type="RefSeq" id="WP_102728670.1">
    <property type="nucleotide sequence ID" value="NZ_CP029701.1"/>
</dbReference>
<accession>A0ABT0R8U0</accession>
<dbReference type="EMBL" id="JAMGSI010000002">
    <property type="protein sequence ID" value="MCL6657358.1"/>
    <property type="molecule type" value="Genomic_DNA"/>
</dbReference>
<proteinExistence type="predicted"/>
<comment type="caution">
    <text evidence="1">The sequence shown here is derived from an EMBL/GenBank/DDBJ whole genome shotgun (WGS) entry which is preliminary data.</text>
</comment>
<dbReference type="GeneID" id="84023908"/>
<evidence type="ECO:0000313" key="2">
    <source>
        <dbReference type="Proteomes" id="UP001202031"/>
    </source>
</evidence>
<dbReference type="Proteomes" id="UP001202031">
    <property type="component" value="Unassembled WGS sequence"/>
</dbReference>
<keyword evidence="2" id="KW-1185">Reference proteome</keyword>
<protein>
    <submittedName>
        <fullName evidence="1">Uncharacterized protein</fullName>
    </submittedName>
</protein>
<gene>
    <name evidence="1" type="ORF">M8N44_08540</name>
</gene>
<name>A0ABT0R8U0_9BACT</name>
<reference evidence="1 2" key="1">
    <citation type="submission" date="2022-03" db="EMBL/GenBank/DDBJ databases">
        <title>Taxonomic description of new species and reclassification of some bacterial strains.</title>
        <authorList>
            <person name="Ndongo S."/>
        </authorList>
    </citation>
    <scope>NUCLEOTIDE SEQUENCE [LARGE SCALE GENOMIC DNA]</scope>
    <source>
        <strain evidence="1 2">Marseille-P6666</strain>
    </source>
</reference>
<sequence>MKYLMLFNAWIFCFAGIADSNAVESNISVLEGIGYEMTNPISVKGVKSRKELDEYCRNYVSQHLPSYEIGDTMIYILGQDTVLELECREKEGSAKVSLYFNISEYMDKVKKQNKKSNSKFLKSVKPMDFPEGISLRKPIVLKKAVTREEVQKQQEQYLEKKYPGYKITRKETWIFHKKFLERVSLKKDDEELIVNFDVSDYMKEYEKKHQLKKIQLSPGVERVELQHAPIP</sequence>
<evidence type="ECO:0000313" key="1">
    <source>
        <dbReference type="EMBL" id="MCL6657358.1"/>
    </source>
</evidence>
<organism evidence="1 2">
    <name type="scientific">Akkermansia massiliensis</name>
    <dbReference type="NCBI Taxonomy" id="2927224"/>
    <lineage>
        <taxon>Bacteria</taxon>
        <taxon>Pseudomonadati</taxon>
        <taxon>Verrucomicrobiota</taxon>
        <taxon>Verrucomicrobiia</taxon>
        <taxon>Verrucomicrobiales</taxon>
        <taxon>Akkermansiaceae</taxon>
        <taxon>Akkermansia</taxon>
    </lineage>
</organism>